<proteinExistence type="predicted"/>
<sequence>MRFSSIAIILQSASIFFTTEAGATVNHINERKKSFICDEVTFKFNQFPHQRGLTEDAAGMTAYGSLYQIYMDKLEVHENEHTNGIPFRYADRHTTNLSFYLLANLTSYQNLGTYDLRFDYYVVVDGRNRATAMLLKTTPHNRSGNYEQSTEPYYTLCKVGALR</sequence>
<dbReference type="EMBL" id="UIGY01000070">
    <property type="protein sequence ID" value="SUZ10067.1"/>
    <property type="molecule type" value="Genomic_DNA"/>
</dbReference>
<accession>A0A061HN82</accession>
<dbReference type="EMBL" id="KE375043">
    <property type="protein sequence ID" value="EPQ65035.1"/>
    <property type="molecule type" value="Genomic_DNA"/>
</dbReference>
<keyword evidence="1" id="KW-0732">Signal</keyword>
<dbReference type="HOGENOM" id="CLU_127756_0_0_1"/>
<evidence type="ECO:0000256" key="1">
    <source>
        <dbReference type="SAM" id="SignalP"/>
    </source>
</evidence>
<protein>
    <submittedName>
        <fullName evidence="3">BgtAcSP-31023</fullName>
    </submittedName>
</protein>
<gene>
    <name evidence="2" type="ORF">BGT96224_AcSP31023</name>
    <name evidence="3" type="ORF">BGT96224V2_LOCUS3237</name>
</gene>
<feature type="chain" id="PRO_5044539052" evidence="1">
    <location>
        <begin position="22"/>
        <end position="163"/>
    </location>
</feature>
<name>A0A061HN82_BLUGR</name>
<dbReference type="AlphaFoldDB" id="A0A061HN82"/>
<feature type="non-terminal residue" evidence="3">
    <location>
        <position position="163"/>
    </location>
</feature>
<feature type="signal peptide" evidence="1">
    <location>
        <begin position="1"/>
        <end position="21"/>
    </location>
</feature>
<organism evidence="3">
    <name type="scientific">Blumeria graminis f. sp. tritici 96224</name>
    <dbReference type="NCBI Taxonomy" id="1268274"/>
    <lineage>
        <taxon>Eukaryota</taxon>
        <taxon>Fungi</taxon>
        <taxon>Dikarya</taxon>
        <taxon>Ascomycota</taxon>
        <taxon>Pezizomycotina</taxon>
        <taxon>Leotiomycetes</taxon>
        <taxon>Erysiphales</taxon>
        <taxon>Erysiphaceae</taxon>
        <taxon>Blumeria</taxon>
    </lineage>
</organism>
<dbReference type="Proteomes" id="UP000053110">
    <property type="component" value="Unassembled WGS sequence"/>
</dbReference>
<reference evidence="2" key="2">
    <citation type="submission" date="2013-01" db="EMBL/GenBank/DDBJ databases">
        <title>The wheat powdery mildew genome reveals unique evolution of an obligate biotroph.</title>
        <authorList>
            <person name="Oberhaensli S."/>
            <person name="Wicker T."/>
            <person name="Keller B."/>
        </authorList>
    </citation>
    <scope>NUCLEOTIDE SEQUENCE</scope>
    <source>
        <strain evidence="2">96224</strain>
    </source>
</reference>
<evidence type="ECO:0000313" key="3">
    <source>
        <dbReference type="EMBL" id="SUZ10067.1"/>
    </source>
</evidence>
<reference evidence="4" key="1">
    <citation type="journal article" date="2013" name="Nat. Genet.">
        <title>The wheat powdery mildew genome shows the unique evolution of an obligate biotroph.</title>
        <authorList>
            <person name="Wicker T."/>
            <person name="Oberhaensli S."/>
            <person name="Parlange F."/>
            <person name="Buchmann J.P."/>
            <person name="Shatalina M."/>
            <person name="Roffler S."/>
            <person name="Ben-David R."/>
            <person name="Dolezel J."/>
            <person name="Simkova H."/>
            <person name="Schulze-Lefert P."/>
            <person name="Spanu P.D."/>
            <person name="Bruggmann R."/>
            <person name="Amselem J."/>
            <person name="Quesneville H."/>
            <person name="Ver Loren van Themaat E."/>
            <person name="Paape T."/>
            <person name="Shimizu K.K."/>
            <person name="Keller B."/>
        </authorList>
    </citation>
    <scope>NUCLEOTIDE SEQUENCE [LARGE SCALE GENOMIC DNA]</scope>
    <source>
        <strain evidence="4">96224</strain>
    </source>
</reference>
<reference evidence="3" key="3">
    <citation type="submission" date="2018-07" db="EMBL/GenBank/DDBJ databases">
        <authorList>
            <person name="Quirk P.G."/>
            <person name="Krulwich T.A."/>
        </authorList>
    </citation>
    <scope>NUCLEOTIDE SEQUENCE</scope>
    <source>
        <strain evidence="3">96224</strain>
    </source>
</reference>
<evidence type="ECO:0000313" key="4">
    <source>
        <dbReference type="Proteomes" id="UP000053110"/>
    </source>
</evidence>
<evidence type="ECO:0000313" key="2">
    <source>
        <dbReference type="EMBL" id="EPQ65035.1"/>
    </source>
</evidence>